<dbReference type="AlphaFoldDB" id="A0A0C3QQM7"/>
<dbReference type="STRING" id="1051891.A0A0C3QQM7"/>
<dbReference type="EMBL" id="KN822977">
    <property type="protein sequence ID" value="KIO29884.1"/>
    <property type="molecule type" value="Genomic_DNA"/>
</dbReference>
<dbReference type="OrthoDB" id="74835at2759"/>
<evidence type="ECO:0000256" key="6">
    <source>
        <dbReference type="ARBA" id="ARBA00023242"/>
    </source>
</evidence>
<name>A0A0C3QQM7_9AGAM</name>
<feature type="region of interest" description="Disordered" evidence="7">
    <location>
        <begin position="186"/>
        <end position="208"/>
    </location>
</feature>
<evidence type="ECO:0000259" key="8">
    <source>
        <dbReference type="Pfam" id="PF09770"/>
    </source>
</evidence>
<evidence type="ECO:0000256" key="4">
    <source>
        <dbReference type="ARBA" id="ARBA00022490"/>
    </source>
</evidence>
<keyword evidence="6" id="KW-0539">Nucleus</keyword>
<dbReference type="PANTHER" id="PTHR21551:SF0">
    <property type="entry name" value="PROTEIN ASSOCIATED WITH TOPO II RELATED-1, ISOFORM A"/>
    <property type="match status" value="1"/>
</dbReference>
<dbReference type="InterPro" id="IPR019167">
    <property type="entry name" value="PAT1_dom"/>
</dbReference>
<dbReference type="GO" id="GO:0005634">
    <property type="term" value="C:nucleus"/>
    <property type="evidence" value="ECO:0007669"/>
    <property type="project" value="UniProtKB-SubCell"/>
</dbReference>
<reference evidence="9 10" key="1">
    <citation type="submission" date="2014-04" db="EMBL/GenBank/DDBJ databases">
        <authorList>
            <consortium name="DOE Joint Genome Institute"/>
            <person name="Kuo A."/>
            <person name="Girlanda M."/>
            <person name="Perotto S."/>
            <person name="Kohler A."/>
            <person name="Nagy L.G."/>
            <person name="Floudas D."/>
            <person name="Copeland A."/>
            <person name="Barry K.W."/>
            <person name="Cichocki N."/>
            <person name="Veneault-Fourrey C."/>
            <person name="LaButti K."/>
            <person name="Lindquist E.A."/>
            <person name="Lipzen A."/>
            <person name="Lundell T."/>
            <person name="Morin E."/>
            <person name="Murat C."/>
            <person name="Sun H."/>
            <person name="Tunlid A."/>
            <person name="Henrissat B."/>
            <person name="Grigoriev I.V."/>
            <person name="Hibbett D.S."/>
            <person name="Martin F."/>
            <person name="Nordberg H.P."/>
            <person name="Cantor M.N."/>
            <person name="Hua S.X."/>
        </authorList>
    </citation>
    <scope>NUCLEOTIDE SEQUENCE [LARGE SCALE GENOMIC DNA]</scope>
    <source>
        <strain evidence="9 10">MUT 4182</strain>
    </source>
</reference>
<evidence type="ECO:0000256" key="3">
    <source>
        <dbReference type="ARBA" id="ARBA00009138"/>
    </source>
</evidence>
<comment type="subcellular location">
    <subcellularLocation>
        <location evidence="2">Cytoplasm</location>
        <location evidence="2">P-body</location>
    </subcellularLocation>
    <subcellularLocation>
        <location evidence="1">Nucleus</location>
    </subcellularLocation>
</comment>
<dbReference type="GO" id="GO:0003723">
    <property type="term" value="F:RNA binding"/>
    <property type="evidence" value="ECO:0007669"/>
    <property type="project" value="UniProtKB-KW"/>
</dbReference>
<dbReference type="GO" id="GO:0033962">
    <property type="term" value="P:P-body assembly"/>
    <property type="evidence" value="ECO:0007669"/>
    <property type="project" value="TreeGrafter"/>
</dbReference>
<accession>A0A0C3QQM7</accession>
<proteinExistence type="inferred from homology"/>
<comment type="similarity">
    <text evidence="3">Belongs to the PAT1 family.</text>
</comment>
<gene>
    <name evidence="9" type="ORF">M407DRAFT_69866</name>
</gene>
<keyword evidence="5" id="KW-0694">RNA-binding</keyword>
<evidence type="ECO:0000256" key="5">
    <source>
        <dbReference type="ARBA" id="ARBA00022884"/>
    </source>
</evidence>
<dbReference type="HOGENOM" id="CLU_012622_2_0_1"/>
<dbReference type="InterPro" id="IPR039900">
    <property type="entry name" value="Pat1-like"/>
</dbReference>
<evidence type="ECO:0000256" key="7">
    <source>
        <dbReference type="SAM" id="MobiDB-lite"/>
    </source>
</evidence>
<feature type="domain" description="mRNA decay factor PAT1" evidence="8">
    <location>
        <begin position="22"/>
        <end position="550"/>
    </location>
</feature>
<dbReference type="PANTHER" id="PTHR21551">
    <property type="entry name" value="TOPOISOMERASE II-ASSOCIATED PROTEIN PAT1"/>
    <property type="match status" value="1"/>
</dbReference>
<organism evidence="9 10">
    <name type="scientific">Tulasnella calospora MUT 4182</name>
    <dbReference type="NCBI Taxonomy" id="1051891"/>
    <lineage>
        <taxon>Eukaryota</taxon>
        <taxon>Fungi</taxon>
        <taxon>Dikarya</taxon>
        <taxon>Basidiomycota</taxon>
        <taxon>Agaricomycotina</taxon>
        <taxon>Agaricomycetes</taxon>
        <taxon>Cantharellales</taxon>
        <taxon>Tulasnellaceae</taxon>
        <taxon>Tulasnella</taxon>
    </lineage>
</organism>
<protein>
    <recommendedName>
        <fullName evidence="8">mRNA decay factor PAT1 domain-containing protein</fullName>
    </recommendedName>
</protein>
<dbReference type="Proteomes" id="UP000054248">
    <property type="component" value="Unassembled WGS sequence"/>
</dbReference>
<dbReference type="Pfam" id="PF09770">
    <property type="entry name" value="PAT1"/>
    <property type="match status" value="1"/>
</dbReference>
<keyword evidence="10" id="KW-1185">Reference proteome</keyword>
<evidence type="ECO:0000256" key="2">
    <source>
        <dbReference type="ARBA" id="ARBA00004201"/>
    </source>
</evidence>
<evidence type="ECO:0000313" key="10">
    <source>
        <dbReference type="Proteomes" id="UP000054248"/>
    </source>
</evidence>
<evidence type="ECO:0000313" key="9">
    <source>
        <dbReference type="EMBL" id="KIO29884.1"/>
    </source>
</evidence>
<evidence type="ECO:0000256" key="1">
    <source>
        <dbReference type="ARBA" id="ARBA00004123"/>
    </source>
</evidence>
<dbReference type="GO" id="GO:0000932">
    <property type="term" value="C:P-body"/>
    <property type="evidence" value="ECO:0007669"/>
    <property type="project" value="UniProtKB-SubCell"/>
</dbReference>
<reference evidence="10" key="2">
    <citation type="submission" date="2015-01" db="EMBL/GenBank/DDBJ databases">
        <title>Evolutionary Origins and Diversification of the Mycorrhizal Mutualists.</title>
        <authorList>
            <consortium name="DOE Joint Genome Institute"/>
            <consortium name="Mycorrhizal Genomics Consortium"/>
            <person name="Kohler A."/>
            <person name="Kuo A."/>
            <person name="Nagy L.G."/>
            <person name="Floudas D."/>
            <person name="Copeland A."/>
            <person name="Barry K.W."/>
            <person name="Cichocki N."/>
            <person name="Veneault-Fourrey C."/>
            <person name="LaButti K."/>
            <person name="Lindquist E.A."/>
            <person name="Lipzen A."/>
            <person name="Lundell T."/>
            <person name="Morin E."/>
            <person name="Murat C."/>
            <person name="Riley R."/>
            <person name="Ohm R."/>
            <person name="Sun H."/>
            <person name="Tunlid A."/>
            <person name="Henrissat B."/>
            <person name="Grigoriev I.V."/>
            <person name="Hibbett D.S."/>
            <person name="Martin F."/>
        </authorList>
    </citation>
    <scope>NUCLEOTIDE SEQUENCE [LARGE SCALE GENOMIC DNA]</scope>
    <source>
        <strain evidence="10">MUT 4182</strain>
    </source>
</reference>
<feature type="compositionally biased region" description="Polar residues" evidence="7">
    <location>
        <begin position="186"/>
        <end position="195"/>
    </location>
</feature>
<sequence length="557" mass="61379">MLAHDPAILSGHPLDPDRRNALMNEANRKIMEAEQLEAKRRRKAAKISKMAKYNDLMTQSDKDFITRIQVSQLVTEDPYSEDFYAQVYSSFVRSRMGNTGTQQKSLLKFAGGAGVGVGVPGHRGAGRRENAMARMQTQVERMVKNAQTRQKDTTNPAAANHFQGALGKISGRGNKAAPRQMLQVNTSNVSASPSLASAKPVKPQQDRDQLTEAAGRLGREAMNVADQGSVDRQPPLTHRQVQAAVERLYDTLLSIEQSNRDIPPQDDLEAREAWEASHERLLDELWTRSMIMVPVETSDPHPFIAILSLHKGKRLIPRIIRLLPEDKITLLLVLFVACFYQLDVVREAHVLDDIESAGSPKWRDVSNQTDAALMILPSITGIIAVASLRLLTGLLNIMLGTGLFAVLQIVKSQPGIALLTAFMSRVDQLKHEEGSASPEDWAKWDAAFDGLLQVLSGSITLLFPSRRLHAALRAGYPIPNVDLADQIAWQFLAALAAIGSQPQQMAVVAEVKDMILEIVQAVHSNWITDPNEARLKLDNVNILLNAIGLDHTMLLGS</sequence>
<dbReference type="GO" id="GO:0000290">
    <property type="term" value="P:deadenylation-dependent decapping of nuclear-transcribed mRNA"/>
    <property type="evidence" value="ECO:0007669"/>
    <property type="project" value="InterPro"/>
</dbReference>
<keyword evidence="4" id="KW-0963">Cytoplasm</keyword>